<organism evidence="1 2">
    <name type="scientific">Vibrio palustris</name>
    <dbReference type="NCBI Taxonomy" id="1918946"/>
    <lineage>
        <taxon>Bacteria</taxon>
        <taxon>Pseudomonadati</taxon>
        <taxon>Pseudomonadota</taxon>
        <taxon>Gammaproteobacteria</taxon>
        <taxon>Vibrionales</taxon>
        <taxon>Vibrionaceae</taxon>
        <taxon>Vibrio</taxon>
    </lineage>
</organism>
<dbReference type="AlphaFoldDB" id="A0A1R4B212"/>
<protein>
    <submittedName>
        <fullName evidence="1">Uncharacterized protein</fullName>
    </submittedName>
</protein>
<reference evidence="1 2" key="1">
    <citation type="submission" date="2017-02" db="EMBL/GenBank/DDBJ databases">
        <authorList>
            <person name="Peterson S.W."/>
        </authorList>
    </citation>
    <scope>NUCLEOTIDE SEQUENCE [LARGE SCALE GENOMIC DNA]</scope>
    <source>
        <strain evidence="1 2">CECT 9027</strain>
    </source>
</reference>
<evidence type="ECO:0000313" key="1">
    <source>
        <dbReference type="EMBL" id="SJL82954.1"/>
    </source>
</evidence>
<dbReference type="EMBL" id="FUFT01000002">
    <property type="protein sequence ID" value="SJL82954.1"/>
    <property type="molecule type" value="Genomic_DNA"/>
</dbReference>
<name>A0A1R4B212_9VIBR</name>
<dbReference type="Proteomes" id="UP000189475">
    <property type="component" value="Unassembled WGS sequence"/>
</dbReference>
<keyword evidence="2" id="KW-1185">Reference proteome</keyword>
<dbReference type="OrthoDB" id="5903543at2"/>
<dbReference type="RefSeq" id="WP_139343472.1">
    <property type="nucleotide sequence ID" value="NZ_AP024887.1"/>
</dbReference>
<sequence>MLQEFNPLHKVKPTMTPKQSVLWHRWHHILWAEVYASLQKIAH</sequence>
<proteinExistence type="predicted"/>
<dbReference type="STRING" id="1918946.VPAL9027_00896"/>
<gene>
    <name evidence="1" type="ORF">VPAL9027_00896</name>
</gene>
<evidence type="ECO:0000313" key="2">
    <source>
        <dbReference type="Proteomes" id="UP000189475"/>
    </source>
</evidence>
<accession>A0A1R4B212</accession>